<reference evidence="8" key="3">
    <citation type="submission" date="2023-09" db="EMBL/GenBank/DDBJ databases">
        <authorList>
            <person name="Schober I."/>
            <person name="Bunk B."/>
        </authorList>
    </citation>
    <scope>NUCLEOTIDE SEQUENCE</scope>
    <source>
        <strain evidence="8">DSM 103800</strain>
    </source>
</reference>
<dbReference type="EMBL" id="JAVVDO010000009">
    <property type="protein sequence ID" value="MDT8330901.1"/>
    <property type="molecule type" value="Genomic_DNA"/>
</dbReference>
<keyword evidence="4" id="KW-0964">Secreted</keyword>
<dbReference type="Pfam" id="PF13091">
    <property type="entry name" value="PLDc_2"/>
    <property type="match status" value="2"/>
</dbReference>
<evidence type="ECO:0000256" key="5">
    <source>
        <dbReference type="ARBA" id="ARBA00029594"/>
    </source>
</evidence>
<accession>A0A1L7ABT9</accession>
<reference evidence="8 10" key="2">
    <citation type="journal article" date="2019" name="Microb. Pathog.">
        <title>Comparison of VITEK 2, MALDI-TOF MS, 16S rRNA gene sequencing, and whole-genome sequencing for identification of Roseomonas mucosa.</title>
        <authorList>
            <person name="Rudolph W.W."/>
            <person name="Gunzer F."/>
            <person name="Trauth M."/>
            <person name="Bunk B."/>
            <person name="Bigge R."/>
            <person name="Schrottner P."/>
        </authorList>
    </citation>
    <scope>NUCLEOTIDE SEQUENCE [LARGE SCALE GENOMIC DNA]</scope>
    <source>
        <strain evidence="8 10">DSM 103800</strain>
    </source>
</reference>
<dbReference type="eggNOG" id="COG1502">
    <property type="taxonomic scope" value="Bacteria"/>
</dbReference>
<evidence type="ECO:0000313" key="7">
    <source>
        <dbReference type="EMBL" id="APT56246.1"/>
    </source>
</evidence>
<gene>
    <name evidence="7" type="ORF">RGI145_03090</name>
    <name evidence="8" type="ORF">RQ831_07530</name>
</gene>
<evidence type="ECO:0000256" key="4">
    <source>
        <dbReference type="ARBA" id="ARBA00022525"/>
    </source>
</evidence>
<dbReference type="InterPro" id="IPR025202">
    <property type="entry name" value="PLD-like_dom"/>
</dbReference>
<evidence type="ECO:0000256" key="2">
    <source>
        <dbReference type="ARBA" id="ARBA00004613"/>
    </source>
</evidence>
<feature type="domain" description="PLD phosphodiesterase" evidence="6">
    <location>
        <begin position="386"/>
        <end position="413"/>
    </location>
</feature>
<dbReference type="Gene3D" id="3.30.870.10">
    <property type="entry name" value="Endonuclease Chain A"/>
    <property type="match status" value="2"/>
</dbReference>
<dbReference type="SMART" id="SM00155">
    <property type="entry name" value="PLDc"/>
    <property type="match status" value="2"/>
</dbReference>
<evidence type="ECO:0000256" key="3">
    <source>
        <dbReference type="ARBA" id="ARBA00018392"/>
    </source>
</evidence>
<dbReference type="AlphaFoldDB" id="A0A1L7ABT9"/>
<dbReference type="GO" id="GO:0005576">
    <property type="term" value="C:extracellular region"/>
    <property type="evidence" value="ECO:0007669"/>
    <property type="project" value="UniProtKB-SubCell"/>
</dbReference>
<name>A0A1L7ABT9_9PROT</name>
<dbReference type="SUPFAM" id="SSF56024">
    <property type="entry name" value="Phospholipase D/nuclease"/>
    <property type="match status" value="2"/>
</dbReference>
<comment type="subcellular location">
    <subcellularLocation>
        <location evidence="2">Secreted</location>
    </subcellularLocation>
</comment>
<keyword evidence="10" id="KW-1185">Reference proteome</keyword>
<dbReference type="PROSITE" id="PS50035">
    <property type="entry name" value="PLD"/>
    <property type="match status" value="2"/>
</dbReference>
<sequence>METAKTLLRRPHRRLLPRWRAARPTLDQAVDEALRRIGADTGTTLVANGLEAFGLRAASARAATRSLDLQYYAWHDGITGRLLAREILHAADRGVSVRLLLDDSCVLDDQSAAPLLCRLGADHPGIEVRIFNAHRWRFLGKFGFGLELLLSRGQLNHRMHNKSWIADGRLAILGGRNIGDEYFDASGSFNFRDLDIAVAGGASQQALAQFERYWNHRLARRGQCCDTPESLDALRRRLDADARSAEAQPYLERVRASLERDILHGYASLLPTQDVEVAADPPDKATGEEVPGRLVTAIDAALRGTEREALLISPYFVPGEAGAEALTGMLRRGVRVRVITNSLAATDVVAVHGGYSRYRRRLLKEGLEIYELKRSGREDAGVLGSKGASLHTKAFVLDREQLFVGSFNLDPRSANLNTEMGAFVRNADLAERLRREFRRLSSPQRSYHLGLRRGLMVWIDERPDGRRRVQHKEPDASWRRRLLAQLVRWLPVESQL</sequence>
<comment type="function">
    <text evidence="1">Could be a virulence factor.</text>
</comment>
<proteinExistence type="predicted"/>
<feature type="domain" description="PLD phosphodiesterase" evidence="6">
    <location>
        <begin position="155"/>
        <end position="182"/>
    </location>
</feature>
<evidence type="ECO:0000256" key="1">
    <source>
        <dbReference type="ARBA" id="ARBA00003145"/>
    </source>
</evidence>
<evidence type="ECO:0000313" key="10">
    <source>
        <dbReference type="Proteomes" id="UP001258945"/>
    </source>
</evidence>
<dbReference type="EMBL" id="CP015583">
    <property type="protein sequence ID" value="APT56246.1"/>
    <property type="molecule type" value="Genomic_DNA"/>
</dbReference>
<evidence type="ECO:0000313" key="8">
    <source>
        <dbReference type="EMBL" id="MDT8330901.1"/>
    </source>
</evidence>
<reference evidence="7 9" key="1">
    <citation type="submission" date="2016-05" db="EMBL/GenBank/DDBJ databases">
        <title>Complete Genome and Methylome Analysis of Psychrotrophic Bacterial Isolates from Antarctic Lake Untersee.</title>
        <authorList>
            <person name="Fomenkov A."/>
            <person name="Akimov V.N."/>
            <person name="Vasilyeva L.V."/>
            <person name="Andersen D."/>
            <person name="Vincze T."/>
            <person name="Roberts R.J."/>
        </authorList>
    </citation>
    <scope>NUCLEOTIDE SEQUENCE [LARGE SCALE GENOMIC DNA]</scope>
    <source>
        <strain evidence="7 9">U14-5</strain>
    </source>
</reference>
<dbReference type="Proteomes" id="UP000185494">
    <property type="component" value="Chromosome 1"/>
</dbReference>
<dbReference type="Proteomes" id="UP001258945">
    <property type="component" value="Unassembled WGS sequence"/>
</dbReference>
<dbReference type="GO" id="GO:0030572">
    <property type="term" value="F:phosphatidyltransferase activity"/>
    <property type="evidence" value="ECO:0007669"/>
    <property type="project" value="UniProtKB-ARBA"/>
</dbReference>
<dbReference type="InterPro" id="IPR001736">
    <property type="entry name" value="PLipase_D/transphosphatidylase"/>
</dbReference>
<dbReference type="KEGG" id="rgi:RGI145_03090"/>
<evidence type="ECO:0000259" key="6">
    <source>
        <dbReference type="PROSITE" id="PS50035"/>
    </source>
</evidence>
<dbReference type="CDD" id="cd09111">
    <property type="entry name" value="PLDc_ymdC_like_1"/>
    <property type="match status" value="1"/>
</dbReference>
<evidence type="ECO:0000313" key="9">
    <source>
        <dbReference type="Proteomes" id="UP000185494"/>
    </source>
</evidence>
<dbReference type="CDD" id="cd09113">
    <property type="entry name" value="PLDc_ymdC_like_2"/>
    <property type="match status" value="1"/>
</dbReference>
<protein>
    <recommendedName>
        <fullName evidence="3">Phospholipase D</fullName>
    </recommendedName>
    <alternativeName>
        <fullName evidence="5">Choline phosphatase</fullName>
    </alternativeName>
</protein>
<dbReference type="PANTHER" id="PTHR21248:SF12">
    <property type="entry name" value="CARDIOLIPIN SYNTHASE C"/>
    <property type="match status" value="1"/>
</dbReference>
<organism evidence="7 9">
    <name type="scientific">Roseomonas gilardii</name>
    <dbReference type="NCBI Taxonomy" id="257708"/>
    <lineage>
        <taxon>Bacteria</taxon>
        <taxon>Pseudomonadati</taxon>
        <taxon>Pseudomonadota</taxon>
        <taxon>Alphaproteobacteria</taxon>
        <taxon>Acetobacterales</taxon>
        <taxon>Roseomonadaceae</taxon>
        <taxon>Roseomonas</taxon>
    </lineage>
</organism>
<dbReference type="GO" id="GO:0032049">
    <property type="term" value="P:cardiolipin biosynthetic process"/>
    <property type="evidence" value="ECO:0007669"/>
    <property type="project" value="UniProtKB-ARBA"/>
</dbReference>
<dbReference type="RefSeq" id="WP_075797195.1">
    <property type="nucleotide sequence ID" value="NZ_CP015583.1"/>
</dbReference>
<dbReference type="STRING" id="257708.RGI145_03090"/>
<dbReference type="PANTHER" id="PTHR21248">
    <property type="entry name" value="CARDIOLIPIN SYNTHASE"/>
    <property type="match status" value="1"/>
</dbReference>